<gene>
    <name evidence="6" type="ORF">SAMN05216252_114140</name>
</gene>
<dbReference type="CDD" id="cd03820">
    <property type="entry name" value="GT4_AmsD-like"/>
    <property type="match status" value="1"/>
</dbReference>
<keyword evidence="2" id="KW-0328">Glycosyltransferase</keyword>
<keyword evidence="7" id="KW-1185">Reference proteome</keyword>
<name>A0A239K1U3_9ACTN</name>
<dbReference type="RefSeq" id="WP_089226254.1">
    <property type="nucleotide sequence ID" value="NZ_FZOF01000014.1"/>
</dbReference>
<reference evidence="6 7" key="1">
    <citation type="submission" date="2017-06" db="EMBL/GenBank/DDBJ databases">
        <authorList>
            <person name="Kim H.J."/>
            <person name="Triplett B.A."/>
        </authorList>
    </citation>
    <scope>NUCLEOTIDE SEQUENCE [LARGE SCALE GENOMIC DNA]</scope>
    <source>
        <strain evidence="6 7">CGMCC 4.1858</strain>
    </source>
</reference>
<evidence type="ECO:0000256" key="1">
    <source>
        <dbReference type="ARBA" id="ARBA00021292"/>
    </source>
</evidence>
<keyword evidence="3 6" id="KW-0808">Transferase</keyword>
<dbReference type="Proteomes" id="UP000198280">
    <property type="component" value="Unassembled WGS sequence"/>
</dbReference>
<evidence type="ECO:0000256" key="3">
    <source>
        <dbReference type="ARBA" id="ARBA00022679"/>
    </source>
</evidence>
<dbReference type="PANTHER" id="PTHR12526:SF627">
    <property type="entry name" value="D-RHAMNOSYLTRANSFERASE WBPZ"/>
    <property type="match status" value="1"/>
</dbReference>
<organism evidence="6 7">
    <name type="scientific">Actinacidiphila glaucinigra</name>
    <dbReference type="NCBI Taxonomy" id="235986"/>
    <lineage>
        <taxon>Bacteria</taxon>
        <taxon>Bacillati</taxon>
        <taxon>Actinomycetota</taxon>
        <taxon>Actinomycetes</taxon>
        <taxon>Kitasatosporales</taxon>
        <taxon>Streptomycetaceae</taxon>
        <taxon>Actinacidiphila</taxon>
    </lineage>
</organism>
<dbReference type="InterPro" id="IPR001296">
    <property type="entry name" value="Glyco_trans_1"/>
</dbReference>
<protein>
    <recommendedName>
        <fullName evidence="1">D-inositol 3-phosphate glycosyltransferase</fullName>
    </recommendedName>
</protein>
<evidence type="ECO:0000313" key="7">
    <source>
        <dbReference type="Proteomes" id="UP000198280"/>
    </source>
</evidence>
<dbReference type="SUPFAM" id="SSF53756">
    <property type="entry name" value="UDP-Glycosyltransferase/glycogen phosphorylase"/>
    <property type="match status" value="1"/>
</dbReference>
<dbReference type="GO" id="GO:0016757">
    <property type="term" value="F:glycosyltransferase activity"/>
    <property type="evidence" value="ECO:0007669"/>
    <property type="project" value="UniProtKB-KW"/>
</dbReference>
<dbReference type="EMBL" id="FZOF01000014">
    <property type="protein sequence ID" value="SNT11748.1"/>
    <property type="molecule type" value="Genomic_DNA"/>
</dbReference>
<sequence>MRISILIHNAYGVGGTIRTTYNLAGALAERHEVEIVSVFRHRDTPVFTLDPRVGLRHLVDLRRKSDTCDLGDPLYGRPSSVFPSGENRYEQYNALTDQRIAAHLESLDADVVIGTRPGLNVHIALQAPRHVVRVAQEHLTLETHSVPLILTLRRLYPRLDAVTTTTEADAAAYRRRLRLPGVRVVTLPNSVPDPGVAPSTLDAKYVVAVGRLAPVKRYGDLIRAFVKVSAERPDWGLRLYGTGGQREKLKRLIERLDIGDRVTMMGTASPIEPEMAKASLLAVSSSMESFGMTIVEAMRVGLPVVSTDCPLGPGEIISDGVDGLLVPPRDVDALAAGILRLINDDELRHRMGKAALEKGARYDPAEIAAACEALLEDLVARRVGAAGRLRAAGRYVGGLGVGAAYSGRDVAGAARRRARRLRKKLRNKVRAKLRARGRKDGSPAGI</sequence>
<evidence type="ECO:0000259" key="5">
    <source>
        <dbReference type="Pfam" id="PF13439"/>
    </source>
</evidence>
<dbReference type="Pfam" id="PF13439">
    <property type="entry name" value="Glyco_transf_4"/>
    <property type="match status" value="1"/>
</dbReference>
<evidence type="ECO:0000313" key="6">
    <source>
        <dbReference type="EMBL" id="SNT11748.1"/>
    </source>
</evidence>
<feature type="domain" description="Glycosyl transferase family 1" evidence="4">
    <location>
        <begin position="202"/>
        <end position="356"/>
    </location>
</feature>
<feature type="domain" description="Glycosyltransferase subfamily 4-like N-terminal" evidence="5">
    <location>
        <begin position="13"/>
        <end position="191"/>
    </location>
</feature>
<dbReference type="InterPro" id="IPR028098">
    <property type="entry name" value="Glyco_trans_4-like_N"/>
</dbReference>
<dbReference type="Gene3D" id="3.40.50.2000">
    <property type="entry name" value="Glycogen Phosphorylase B"/>
    <property type="match status" value="2"/>
</dbReference>
<evidence type="ECO:0000259" key="4">
    <source>
        <dbReference type="Pfam" id="PF00534"/>
    </source>
</evidence>
<dbReference type="Pfam" id="PF00534">
    <property type="entry name" value="Glycos_transf_1"/>
    <property type="match status" value="1"/>
</dbReference>
<dbReference type="AlphaFoldDB" id="A0A239K1U3"/>
<proteinExistence type="predicted"/>
<dbReference type="PANTHER" id="PTHR12526">
    <property type="entry name" value="GLYCOSYLTRANSFERASE"/>
    <property type="match status" value="1"/>
</dbReference>
<accession>A0A239K1U3</accession>
<evidence type="ECO:0000256" key="2">
    <source>
        <dbReference type="ARBA" id="ARBA00022676"/>
    </source>
</evidence>
<dbReference type="OrthoDB" id="570545at2"/>